<evidence type="ECO:0000256" key="4">
    <source>
        <dbReference type="ARBA" id="ARBA00022840"/>
    </source>
</evidence>
<gene>
    <name evidence="6" type="ORF">RDB_LOCUS72946</name>
</gene>
<dbReference type="Proteomes" id="UP000663853">
    <property type="component" value="Unassembled WGS sequence"/>
</dbReference>
<evidence type="ECO:0000259" key="5">
    <source>
        <dbReference type="PROSITE" id="PS50011"/>
    </source>
</evidence>
<reference evidence="6" key="1">
    <citation type="submission" date="2021-01" db="EMBL/GenBank/DDBJ databases">
        <authorList>
            <person name="Kaushik A."/>
        </authorList>
    </citation>
    <scope>NUCLEOTIDE SEQUENCE</scope>
    <source>
        <strain evidence="6">AG6-10EEA</strain>
    </source>
</reference>
<dbReference type="SMART" id="SM00220">
    <property type="entry name" value="S_TKc"/>
    <property type="match status" value="1"/>
</dbReference>
<evidence type="ECO:0000256" key="2">
    <source>
        <dbReference type="ARBA" id="ARBA00022741"/>
    </source>
</evidence>
<dbReference type="PANTHER" id="PTHR44329">
    <property type="entry name" value="SERINE/THREONINE-PROTEIN KINASE TNNI3K-RELATED"/>
    <property type="match status" value="1"/>
</dbReference>
<dbReference type="PANTHER" id="PTHR44329:SF288">
    <property type="entry name" value="MITOGEN-ACTIVATED PROTEIN KINASE KINASE KINASE 20"/>
    <property type="match status" value="1"/>
</dbReference>
<sequence>MPCAKMIELLVRHGCKDLTILFVPKDCSEYPVSTGGFGDVYRSRLLDNRRVAIKTMRIFESELPGKYSKWAAREIHTWSKCKHPNVVELMGLMMFRDSLAIVTEWVENGTLPDYLRKNPATDRCRLSTLICDGLVYLHSNDIIHGDLKGDNILISLNGNPMLNDFGNASNQDSSLYFSQTTTGTKYSTRWAAPEILEETTPLTRKSDVYSLGMTILEVFTGNVPYPNIKKDIAVM</sequence>
<organism evidence="6 7">
    <name type="scientific">Rhizoctonia solani</name>
    <dbReference type="NCBI Taxonomy" id="456999"/>
    <lineage>
        <taxon>Eukaryota</taxon>
        <taxon>Fungi</taxon>
        <taxon>Dikarya</taxon>
        <taxon>Basidiomycota</taxon>
        <taxon>Agaricomycotina</taxon>
        <taxon>Agaricomycetes</taxon>
        <taxon>Cantharellales</taxon>
        <taxon>Ceratobasidiaceae</taxon>
        <taxon>Rhizoctonia</taxon>
    </lineage>
</organism>
<dbReference type="SUPFAM" id="SSF56112">
    <property type="entry name" value="Protein kinase-like (PK-like)"/>
    <property type="match status" value="1"/>
</dbReference>
<protein>
    <recommendedName>
        <fullName evidence="5">Protein kinase domain-containing protein</fullName>
    </recommendedName>
</protein>
<evidence type="ECO:0000256" key="3">
    <source>
        <dbReference type="ARBA" id="ARBA00022777"/>
    </source>
</evidence>
<feature type="domain" description="Protein kinase" evidence="5">
    <location>
        <begin position="26"/>
        <end position="235"/>
    </location>
</feature>
<dbReference type="Pfam" id="PF00069">
    <property type="entry name" value="Pkinase"/>
    <property type="match status" value="1"/>
</dbReference>
<dbReference type="InterPro" id="IPR000719">
    <property type="entry name" value="Prot_kinase_dom"/>
</dbReference>
<comment type="caution">
    <text evidence="6">The sequence shown here is derived from an EMBL/GenBank/DDBJ whole genome shotgun (WGS) entry which is preliminary data.</text>
</comment>
<dbReference type="AlphaFoldDB" id="A0A8H3BZ46"/>
<keyword evidence="4" id="KW-0067">ATP-binding</keyword>
<dbReference type="PROSITE" id="PS50011">
    <property type="entry name" value="PROTEIN_KINASE_DOM"/>
    <property type="match status" value="1"/>
</dbReference>
<dbReference type="EMBL" id="CAJMXA010001787">
    <property type="protein sequence ID" value="CAE6469725.1"/>
    <property type="molecule type" value="Genomic_DNA"/>
</dbReference>
<dbReference type="Gene3D" id="1.10.510.10">
    <property type="entry name" value="Transferase(Phosphotransferase) domain 1"/>
    <property type="match status" value="1"/>
</dbReference>
<keyword evidence="2" id="KW-0547">Nucleotide-binding</keyword>
<dbReference type="InterPro" id="IPR051681">
    <property type="entry name" value="Ser/Thr_Kinases-Pseudokinases"/>
</dbReference>
<dbReference type="PROSITE" id="PS00108">
    <property type="entry name" value="PROTEIN_KINASE_ST"/>
    <property type="match status" value="1"/>
</dbReference>
<proteinExistence type="predicted"/>
<dbReference type="InterPro" id="IPR011009">
    <property type="entry name" value="Kinase-like_dom_sf"/>
</dbReference>
<evidence type="ECO:0000313" key="6">
    <source>
        <dbReference type="EMBL" id="CAE6469725.1"/>
    </source>
</evidence>
<dbReference type="InterPro" id="IPR008271">
    <property type="entry name" value="Ser/Thr_kinase_AS"/>
</dbReference>
<keyword evidence="3" id="KW-0418">Kinase</keyword>
<dbReference type="GO" id="GO:0005524">
    <property type="term" value="F:ATP binding"/>
    <property type="evidence" value="ECO:0007669"/>
    <property type="project" value="UniProtKB-KW"/>
</dbReference>
<dbReference type="GO" id="GO:0004674">
    <property type="term" value="F:protein serine/threonine kinase activity"/>
    <property type="evidence" value="ECO:0007669"/>
    <property type="project" value="TreeGrafter"/>
</dbReference>
<evidence type="ECO:0000256" key="1">
    <source>
        <dbReference type="ARBA" id="ARBA00022679"/>
    </source>
</evidence>
<accession>A0A8H3BZ46</accession>
<evidence type="ECO:0000313" key="7">
    <source>
        <dbReference type="Proteomes" id="UP000663853"/>
    </source>
</evidence>
<name>A0A8H3BZ46_9AGAM</name>
<keyword evidence="1" id="KW-0808">Transferase</keyword>